<dbReference type="GO" id="GO:0009853">
    <property type="term" value="P:photorespiration"/>
    <property type="evidence" value="ECO:0007669"/>
    <property type="project" value="UniProtKB-KW"/>
</dbReference>
<dbReference type="RefSeq" id="XP_002508354.1">
    <property type="nucleotide sequence ID" value="XM_002508308.1"/>
</dbReference>
<dbReference type="OMA" id="DHGIADQ"/>
<accession>C1FGV9</accession>
<evidence type="ECO:0000256" key="9">
    <source>
        <dbReference type="ARBA" id="ARBA00023238"/>
    </source>
</evidence>
<keyword evidence="18" id="KW-1185">Reference proteome</keyword>
<evidence type="ECO:0000313" key="17">
    <source>
        <dbReference type="EMBL" id="ACO69612.1"/>
    </source>
</evidence>
<dbReference type="PANTHER" id="PTHR42704">
    <property type="entry name" value="RIBULOSE BISPHOSPHATE CARBOXYLASE"/>
    <property type="match status" value="1"/>
</dbReference>
<keyword evidence="5" id="KW-0113">Calvin cycle</keyword>
<comment type="subunit">
    <text evidence="13">Heterohexadecamer of 8 large chains and 8 small chains; disulfide-linked. The disulfide link is formed within the large subunit homodimers.</text>
</comment>
<dbReference type="SFLD" id="SFLDF00158">
    <property type="entry name" value="5-methylthio-D-ribulose_1-phos"/>
    <property type="match status" value="1"/>
</dbReference>
<evidence type="ECO:0000256" key="14">
    <source>
        <dbReference type="ARBA" id="ARBA00048059"/>
    </source>
</evidence>
<dbReference type="SUPFAM" id="SSF51649">
    <property type="entry name" value="RuBisCo, C-terminal domain"/>
    <property type="match status" value="1"/>
</dbReference>
<dbReference type="InterPro" id="IPR000685">
    <property type="entry name" value="RuBisCO_lsu_C"/>
</dbReference>
<dbReference type="SUPFAM" id="SSF54966">
    <property type="entry name" value="RuBisCO, large subunit, small (N-terminal) domain"/>
    <property type="match status" value="1"/>
</dbReference>
<evidence type="ECO:0000256" key="2">
    <source>
        <dbReference type="ARBA" id="ARBA00006204"/>
    </source>
</evidence>
<evidence type="ECO:0000256" key="7">
    <source>
        <dbReference type="ARBA" id="ARBA00023002"/>
    </source>
</evidence>
<proteinExistence type="inferred from homology"/>
<evidence type="ECO:0000259" key="16">
    <source>
        <dbReference type="Pfam" id="PF00016"/>
    </source>
</evidence>
<dbReference type="GO" id="GO:0000287">
    <property type="term" value="F:magnesium ion binding"/>
    <property type="evidence" value="ECO:0007669"/>
    <property type="project" value="InterPro"/>
</dbReference>
<comment type="catalytic activity">
    <reaction evidence="14">
        <text>D-ribulose 1,5-bisphosphate + O2 = 2-phosphoglycolate + (2R)-3-phosphoglycerate + 2 H(+)</text>
        <dbReference type="Rhea" id="RHEA:36631"/>
        <dbReference type="ChEBI" id="CHEBI:15378"/>
        <dbReference type="ChEBI" id="CHEBI:15379"/>
        <dbReference type="ChEBI" id="CHEBI:57870"/>
        <dbReference type="ChEBI" id="CHEBI:58033"/>
        <dbReference type="ChEBI" id="CHEBI:58272"/>
    </reaction>
</comment>
<dbReference type="InterPro" id="IPR036376">
    <property type="entry name" value="RuBisCO_lsu_C_sf"/>
</dbReference>
<dbReference type="KEGG" id="mis:MICPUN_84369"/>
<keyword evidence="9" id="KW-0601">Photorespiration</keyword>
<feature type="domain" description="Ribulose bisphosphate carboxylase large subunit C-terminal" evidence="16">
    <location>
        <begin position="130"/>
        <end position="376"/>
    </location>
</feature>
<keyword evidence="10 17" id="KW-0456">Lyase</keyword>
<keyword evidence="7" id="KW-0560">Oxidoreductase</keyword>
<sequence>MPHFRVTYQVSAPDEKGARDIVDALCLEQTVELPESLVPPGTWINEHVVGKCESLRRCAKQPQFEGKDEKDIRWEAVVRYADDTSGGELPQLLNVIFGNTSIKENVKVEDLELSPTLMGKFLGPRFGTKGLRELLGVPKGPMLMTALKPMGTSVAKLAEMAYAFAKGGIDIIKDDHGLANQRYAPYEERVRACAAAVRRANAETGRKCVYAPCLNAPAHLVVQRARFAKAAGAGAVLMIPGITGLDTMRHLAEDPDFGLPIVCHPAILGAMLGGGSQHECRGFSHKVLLGVLPRLAGADSTIFPSFGGRFGFSEQECVDIAKGCTQSLGSMPPIVPTPGGGMTLEKIKKMTQVYTEDVMLLIGGSLIGHSPDLVANARHF</sequence>
<dbReference type="InterPro" id="IPR036422">
    <property type="entry name" value="RuBisCO_lsu_N_sf"/>
</dbReference>
<dbReference type="Gene3D" id="3.30.70.150">
    <property type="entry name" value="RuBisCO large subunit, N-terminal domain"/>
    <property type="match status" value="1"/>
</dbReference>
<keyword evidence="8" id="KW-0503">Monooxygenase</keyword>
<evidence type="ECO:0000256" key="3">
    <source>
        <dbReference type="ARBA" id="ARBA00012287"/>
    </source>
</evidence>
<dbReference type="InParanoid" id="C1FGV9"/>
<dbReference type="AlphaFoldDB" id="C1FGV9"/>
<evidence type="ECO:0000256" key="13">
    <source>
        <dbReference type="ARBA" id="ARBA00025888"/>
    </source>
</evidence>
<gene>
    <name evidence="17" type="primary">RBC</name>
    <name evidence="17" type="ORF">MICPUN_84369</name>
</gene>
<dbReference type="GeneID" id="8245985"/>
<dbReference type="InterPro" id="IPR033966">
    <property type="entry name" value="RuBisCO"/>
</dbReference>
<evidence type="ECO:0000256" key="5">
    <source>
        <dbReference type="ARBA" id="ARBA00022567"/>
    </source>
</evidence>
<evidence type="ECO:0000256" key="1">
    <source>
        <dbReference type="ARBA" id="ARBA00004474"/>
    </source>
</evidence>
<dbReference type="STRING" id="296587.C1FGV9"/>
<dbReference type="OrthoDB" id="495650at2759"/>
<dbReference type="EC" id="4.1.1.39" evidence="3"/>
<dbReference type="SFLD" id="SFLDS00014">
    <property type="entry name" value="RuBisCO"/>
    <property type="match status" value="1"/>
</dbReference>
<evidence type="ECO:0000256" key="11">
    <source>
        <dbReference type="ARBA" id="ARBA00023300"/>
    </source>
</evidence>
<dbReference type="Gene3D" id="3.20.20.110">
    <property type="entry name" value="Ribulose bisphosphate carboxylase, large subunit, C-terminal domain"/>
    <property type="match status" value="1"/>
</dbReference>
<dbReference type="GO" id="GO:0009536">
    <property type="term" value="C:plastid"/>
    <property type="evidence" value="ECO:0007669"/>
    <property type="project" value="UniProtKB-SubCell"/>
</dbReference>
<reference evidence="17 18" key="1">
    <citation type="journal article" date="2009" name="Science">
        <title>Green evolution and dynamic adaptations revealed by genomes of the marine picoeukaryotes Micromonas.</title>
        <authorList>
            <person name="Worden A.Z."/>
            <person name="Lee J.H."/>
            <person name="Mock T."/>
            <person name="Rouze P."/>
            <person name="Simmons M.P."/>
            <person name="Aerts A.L."/>
            <person name="Allen A.E."/>
            <person name="Cuvelier M.L."/>
            <person name="Derelle E."/>
            <person name="Everett M.V."/>
            <person name="Foulon E."/>
            <person name="Grimwood J."/>
            <person name="Gundlach H."/>
            <person name="Henrissat B."/>
            <person name="Napoli C."/>
            <person name="McDonald S.M."/>
            <person name="Parker M.S."/>
            <person name="Rombauts S."/>
            <person name="Salamov A."/>
            <person name="Von Dassow P."/>
            <person name="Badger J.H."/>
            <person name="Coutinho P.M."/>
            <person name="Demir E."/>
            <person name="Dubchak I."/>
            <person name="Gentemann C."/>
            <person name="Eikrem W."/>
            <person name="Gready J.E."/>
            <person name="John U."/>
            <person name="Lanier W."/>
            <person name="Lindquist E.A."/>
            <person name="Lucas S."/>
            <person name="Mayer K.F."/>
            <person name="Moreau H."/>
            <person name="Not F."/>
            <person name="Otillar R."/>
            <person name="Panaud O."/>
            <person name="Pangilinan J."/>
            <person name="Paulsen I."/>
            <person name="Piegu B."/>
            <person name="Poliakov A."/>
            <person name="Robbens S."/>
            <person name="Schmutz J."/>
            <person name="Toulza E."/>
            <person name="Wyss T."/>
            <person name="Zelensky A."/>
            <person name="Zhou K."/>
            <person name="Armbrust E.V."/>
            <person name="Bhattacharya D."/>
            <person name="Goodenough U.W."/>
            <person name="Van de Peer Y."/>
            <person name="Grigoriev I.V."/>
        </authorList>
    </citation>
    <scope>NUCLEOTIDE SEQUENCE [LARGE SCALE GENOMIC DNA]</scope>
    <source>
        <strain evidence="18">RCC299 / NOUM17</strain>
    </source>
</reference>
<evidence type="ECO:0000256" key="12">
    <source>
        <dbReference type="ARBA" id="ARBA00025664"/>
    </source>
</evidence>
<dbReference type="Proteomes" id="UP000002009">
    <property type="component" value="Chromosome 8"/>
</dbReference>
<dbReference type="GO" id="GO:0004497">
    <property type="term" value="F:monooxygenase activity"/>
    <property type="evidence" value="ECO:0007669"/>
    <property type="project" value="UniProtKB-KW"/>
</dbReference>
<dbReference type="Pfam" id="PF00016">
    <property type="entry name" value="RuBisCO_large"/>
    <property type="match status" value="1"/>
</dbReference>
<keyword evidence="6" id="KW-0934">Plastid</keyword>
<evidence type="ECO:0000256" key="4">
    <source>
        <dbReference type="ARBA" id="ARBA00017725"/>
    </source>
</evidence>
<protein>
    <recommendedName>
        <fullName evidence="4">Ribulose bisphosphate carboxylase large chain</fullName>
        <ecNumber evidence="3">4.1.1.39</ecNumber>
    </recommendedName>
</protein>
<evidence type="ECO:0000313" key="18">
    <source>
        <dbReference type="Proteomes" id="UP000002009"/>
    </source>
</evidence>
<dbReference type="EMBL" id="CP001575">
    <property type="protein sequence ID" value="ACO69612.1"/>
    <property type="molecule type" value="Genomic_DNA"/>
</dbReference>
<dbReference type="SFLD" id="SFLDG00301">
    <property type="entry name" value="RuBisCO-like_proteins"/>
    <property type="match status" value="1"/>
</dbReference>
<feature type="non-terminal residue" evidence="17">
    <location>
        <position position="380"/>
    </location>
</feature>
<evidence type="ECO:0000256" key="10">
    <source>
        <dbReference type="ARBA" id="ARBA00023239"/>
    </source>
</evidence>
<dbReference type="GO" id="GO:0019253">
    <property type="term" value="P:reductive pentose-phosphate cycle"/>
    <property type="evidence" value="ECO:0007669"/>
    <property type="project" value="UniProtKB-KW"/>
</dbReference>
<comment type="catalytic activity">
    <reaction evidence="15">
        <text>2 (2R)-3-phosphoglycerate + 2 H(+) = D-ribulose 1,5-bisphosphate + CO2 + H2O</text>
        <dbReference type="Rhea" id="RHEA:23124"/>
        <dbReference type="ChEBI" id="CHEBI:15377"/>
        <dbReference type="ChEBI" id="CHEBI:15378"/>
        <dbReference type="ChEBI" id="CHEBI:16526"/>
        <dbReference type="ChEBI" id="CHEBI:57870"/>
        <dbReference type="ChEBI" id="CHEBI:58272"/>
        <dbReference type="EC" id="4.1.1.39"/>
    </reaction>
</comment>
<comment type="subcellular location">
    <subcellularLocation>
        <location evidence="1">Plastid</location>
    </subcellularLocation>
</comment>
<comment type="similarity">
    <text evidence="2">Belongs to the RuBisCO large chain family. Type I subfamily.</text>
</comment>
<dbReference type="GO" id="GO:0016984">
    <property type="term" value="F:ribulose-bisphosphate carboxylase activity"/>
    <property type="evidence" value="ECO:0007669"/>
    <property type="project" value="UniProtKB-EC"/>
</dbReference>
<evidence type="ECO:0000256" key="8">
    <source>
        <dbReference type="ARBA" id="ARBA00023033"/>
    </source>
</evidence>
<dbReference type="PANTHER" id="PTHR42704:SF17">
    <property type="entry name" value="RIBULOSE BISPHOSPHATE CARBOXYLASE LARGE CHAIN"/>
    <property type="match status" value="1"/>
</dbReference>
<evidence type="ECO:0000256" key="6">
    <source>
        <dbReference type="ARBA" id="ARBA00022640"/>
    </source>
</evidence>
<evidence type="ECO:0000256" key="15">
    <source>
        <dbReference type="ARBA" id="ARBA00049469"/>
    </source>
</evidence>
<name>C1FGV9_MICCC</name>
<organism evidence="17 18">
    <name type="scientific">Micromonas commoda (strain RCC299 / NOUM17 / CCMP2709)</name>
    <name type="common">Picoplanktonic green alga</name>
    <dbReference type="NCBI Taxonomy" id="296587"/>
    <lineage>
        <taxon>Eukaryota</taxon>
        <taxon>Viridiplantae</taxon>
        <taxon>Chlorophyta</taxon>
        <taxon>Mamiellophyceae</taxon>
        <taxon>Mamiellales</taxon>
        <taxon>Mamiellaceae</taxon>
        <taxon>Micromonas</taxon>
    </lineage>
</organism>
<keyword evidence="11" id="KW-0120">Carbon dioxide fixation</keyword>
<dbReference type="CDD" id="cd08210">
    <property type="entry name" value="RLP_RrRLP"/>
    <property type="match status" value="1"/>
</dbReference>
<comment type="function">
    <text evidence="12">RuBisCO catalyzes two reactions: the carboxylation of D-ribulose 1,5-bisphosphate, the primary event in carbon dioxide fixation, as well as the oxidative fragmentation of the pentose substrate in the photorespiration process. Both reactions occur simultaneously and in competition at the same active site.</text>
</comment>